<dbReference type="GO" id="GO:0005227">
    <property type="term" value="F:calcium-activated cation channel activity"/>
    <property type="evidence" value="ECO:0007669"/>
    <property type="project" value="TreeGrafter"/>
</dbReference>
<keyword evidence="4 10" id="KW-1133">Transmembrane helix</keyword>
<reference evidence="14" key="1">
    <citation type="submission" date="2025-08" db="UniProtKB">
        <authorList>
            <consortium name="Ensembl"/>
        </authorList>
    </citation>
    <scope>IDENTIFICATION</scope>
</reference>
<evidence type="ECO:0000259" key="12">
    <source>
        <dbReference type="Pfam" id="PF18139"/>
    </source>
</evidence>
<sequence>ARATGAQRVLGGVTERDTKAVGGSTEVGTPSLLLPHQGSFPARYPRMPGTSPFCPLDPNHSVFFLVDNGTQGQVGGEASFRARLERYIAQQKVGTGGLGSIEIPVLLMLIGGDATMFRRVSEATRASIPCLLLGGSGGAADCLARLLEETQPGEPLRSLALERLRGKFPEDELPGLADEVERIGELRELVTVYSDQEGLEEFETVLLKALVKACQGSHEASSYLDELRLAVAWNRVDIASSELFREDVLWQPSLLEGPMRDALLGDRPALVRLFVENGLDVGQFLTWGRLEELYMGAPEASLLCQLLTRRHGGPAEPSPPPDYLSLERAPPDGCLPLVAHILRELLGDVCAPFYVGLHPPGQPPVVRKGAGVRGGRGRVSTISLVDWAPSYRDELSPNPWTDLFIWAVLLNRREMATYCWEMVSEVMMEGLGGALDSRGGRCVSAPPSQCTHSSRSPPPGVFGECYRNSEPRVYKLLVRRSQLWGSATVLQLAHQADARLFFAQDGVQSLLTQNWWGEMDRSTPVWQLLLTFFCPPLIFTDLITFRWVLQVGMFTQQNRPRPDAPVPHVPRHFWLRRWRQFWGAPVTAFLGNVVMYLLFLLLFSYVLLMDFAPPPPDGPSGTEIVLYVWVFTLVCEEVRQGCFVGTQPLAQRVWHYLQDTWNQLDIAALLLFMLGLGCRLSPWTYESGRTILCLDFMVFTLRLIHIFAVNKQLGPKMIIVGKMIKDVGLFLFFLGVWLVAYGVTTEGLLHPHDRRLPWIFRRVFYRPYLQIFGQIPLNEIDGESPRGRQSGTGWLWRTPGNGIWQLCKVFSLLPSPSYTFSKVQGNSDIYWKSQRYSLILEYHSRPTLAPPFIVFSHLHLIVKRYVRVCVCDPPQIHTHDGRLLTWESVQKETFLVAQARQNRERDTERLRRTSQKVDMALKQLSEIRESERRLRTLETQVYDGEPGNPPAAPFPVRKVRSRS</sequence>
<keyword evidence="2" id="KW-0813">Transport</keyword>
<dbReference type="InterPro" id="IPR005821">
    <property type="entry name" value="Ion_trans_dom"/>
</dbReference>
<comment type="subcellular location">
    <subcellularLocation>
        <location evidence="1">Membrane</location>
        <topology evidence="1">Multi-pass membrane protein</topology>
    </subcellularLocation>
</comment>
<evidence type="ECO:0000256" key="3">
    <source>
        <dbReference type="ARBA" id="ARBA00022692"/>
    </source>
</evidence>
<proteinExistence type="predicted"/>
<feature type="domain" description="Ion transport" evidence="11">
    <location>
        <begin position="595"/>
        <end position="743"/>
    </location>
</feature>
<keyword evidence="15" id="KW-1185">Reference proteome</keyword>
<accession>A0A8D0GW42</accession>
<keyword evidence="8" id="KW-0175">Coiled coil</keyword>
<dbReference type="PANTHER" id="PTHR13800:SF6">
    <property type="entry name" value="TRANSIENT RECEPTOR POTENTIAL CATION CHANNEL SUBFAMILY M MEMBER 4"/>
    <property type="match status" value="1"/>
</dbReference>
<dbReference type="Pfam" id="PF00520">
    <property type="entry name" value="Ion_trans"/>
    <property type="match status" value="1"/>
</dbReference>
<feature type="region of interest" description="Disordered" evidence="9">
    <location>
        <begin position="941"/>
        <end position="963"/>
    </location>
</feature>
<evidence type="ECO:0000313" key="15">
    <source>
        <dbReference type="Proteomes" id="UP000694392"/>
    </source>
</evidence>
<organism evidence="14 15">
    <name type="scientific">Sphenodon punctatus</name>
    <name type="common">Tuatara</name>
    <name type="synonym">Hatteria punctata</name>
    <dbReference type="NCBI Taxonomy" id="8508"/>
    <lineage>
        <taxon>Eukaryota</taxon>
        <taxon>Metazoa</taxon>
        <taxon>Chordata</taxon>
        <taxon>Craniata</taxon>
        <taxon>Vertebrata</taxon>
        <taxon>Euteleostomi</taxon>
        <taxon>Lepidosauria</taxon>
        <taxon>Sphenodontia</taxon>
        <taxon>Sphenodontidae</taxon>
        <taxon>Sphenodon</taxon>
    </lineage>
</organism>
<name>A0A8D0GW42_SPHPU</name>
<keyword evidence="3 10" id="KW-0812">Transmembrane</keyword>
<evidence type="ECO:0000259" key="13">
    <source>
        <dbReference type="Pfam" id="PF25508"/>
    </source>
</evidence>
<feature type="coiled-coil region" evidence="8">
    <location>
        <begin position="896"/>
        <end position="940"/>
    </location>
</feature>
<dbReference type="GO" id="GO:0099604">
    <property type="term" value="F:ligand-gated calcium channel activity"/>
    <property type="evidence" value="ECO:0007669"/>
    <property type="project" value="TreeGrafter"/>
</dbReference>
<evidence type="ECO:0000256" key="7">
    <source>
        <dbReference type="ARBA" id="ARBA00023303"/>
    </source>
</evidence>
<dbReference type="Proteomes" id="UP000694392">
    <property type="component" value="Unplaced"/>
</dbReference>
<gene>
    <name evidence="14" type="primary">TRPM4</name>
</gene>
<dbReference type="AlphaFoldDB" id="A0A8D0GW42"/>
<feature type="domain" description="TRPM SLOG" evidence="12">
    <location>
        <begin position="53"/>
        <end position="156"/>
    </location>
</feature>
<feature type="transmembrane region" description="Helical" evidence="10">
    <location>
        <begin position="729"/>
        <end position="749"/>
    </location>
</feature>
<evidence type="ECO:0000256" key="2">
    <source>
        <dbReference type="ARBA" id="ARBA00022448"/>
    </source>
</evidence>
<dbReference type="InterPro" id="IPR057366">
    <property type="entry name" value="TRPM-like"/>
</dbReference>
<feature type="domain" description="TRPM-like" evidence="13">
    <location>
        <begin position="242"/>
        <end position="504"/>
    </location>
</feature>
<dbReference type="PANTHER" id="PTHR13800">
    <property type="entry name" value="TRANSIENT RECEPTOR POTENTIAL CATION CHANNEL, SUBFAMILY M, MEMBER 6"/>
    <property type="match status" value="1"/>
</dbReference>
<evidence type="ECO:0000313" key="14">
    <source>
        <dbReference type="Ensembl" id="ENSSPUP00000010557.1"/>
    </source>
</evidence>
<dbReference type="InterPro" id="IPR050927">
    <property type="entry name" value="TRPM"/>
</dbReference>
<dbReference type="InterPro" id="IPR041491">
    <property type="entry name" value="TRPM_SLOG"/>
</dbReference>
<dbReference type="Ensembl" id="ENSSPUT00000011267.1">
    <property type="protein sequence ID" value="ENSSPUP00000010557.1"/>
    <property type="gene ID" value="ENSSPUG00000007458.1"/>
</dbReference>
<keyword evidence="5" id="KW-0406">Ion transport</keyword>
<evidence type="ECO:0000256" key="5">
    <source>
        <dbReference type="ARBA" id="ARBA00023065"/>
    </source>
</evidence>
<evidence type="ECO:0000256" key="1">
    <source>
        <dbReference type="ARBA" id="ARBA00004141"/>
    </source>
</evidence>
<evidence type="ECO:0000256" key="8">
    <source>
        <dbReference type="SAM" id="Coils"/>
    </source>
</evidence>
<evidence type="ECO:0000256" key="6">
    <source>
        <dbReference type="ARBA" id="ARBA00023136"/>
    </source>
</evidence>
<evidence type="ECO:0000256" key="4">
    <source>
        <dbReference type="ARBA" id="ARBA00022989"/>
    </source>
</evidence>
<dbReference type="GeneTree" id="ENSGT00940000158693"/>
<dbReference type="Pfam" id="PF25508">
    <property type="entry name" value="TRPM2"/>
    <property type="match status" value="1"/>
</dbReference>
<evidence type="ECO:0000259" key="11">
    <source>
        <dbReference type="Pfam" id="PF00520"/>
    </source>
</evidence>
<evidence type="ECO:0000256" key="9">
    <source>
        <dbReference type="SAM" id="MobiDB-lite"/>
    </source>
</evidence>
<feature type="transmembrane region" description="Helical" evidence="10">
    <location>
        <begin position="581"/>
        <end position="608"/>
    </location>
</feature>
<keyword evidence="6 10" id="KW-0472">Membrane</keyword>
<feature type="transmembrane region" description="Helical" evidence="10">
    <location>
        <begin position="528"/>
        <end position="549"/>
    </location>
</feature>
<dbReference type="GO" id="GO:0005886">
    <property type="term" value="C:plasma membrane"/>
    <property type="evidence" value="ECO:0007669"/>
    <property type="project" value="TreeGrafter"/>
</dbReference>
<dbReference type="Pfam" id="PF18139">
    <property type="entry name" value="LSDAT_euk"/>
    <property type="match status" value="1"/>
</dbReference>
<reference evidence="14" key="2">
    <citation type="submission" date="2025-09" db="UniProtKB">
        <authorList>
            <consortium name="Ensembl"/>
        </authorList>
    </citation>
    <scope>IDENTIFICATION</scope>
</reference>
<protein>
    <submittedName>
        <fullName evidence="14">Transient receptor potential cation channel subfamily M member 4</fullName>
    </submittedName>
</protein>
<keyword evidence="7" id="KW-0407">Ion channel</keyword>
<evidence type="ECO:0000256" key="10">
    <source>
        <dbReference type="SAM" id="Phobius"/>
    </source>
</evidence>
<feature type="transmembrane region" description="Helical" evidence="10">
    <location>
        <begin position="661"/>
        <end position="678"/>
    </location>
</feature>